<proteinExistence type="predicted"/>
<dbReference type="AlphaFoldDB" id="A0A3R6ZUL5"/>
<protein>
    <submittedName>
        <fullName evidence="1">Uncharacterized protein</fullName>
    </submittedName>
</protein>
<name>A0A3R6ZUL5_9LACO</name>
<evidence type="ECO:0000313" key="1">
    <source>
        <dbReference type="EMBL" id="RHW45291.1"/>
    </source>
</evidence>
<sequence length="83" mass="9809">MKWLVYASSNWVSPEAYKPEVRQQLIKFLLDNAQYMENESSNLLMDLYDISLKLDEIDIDKNINSMNINAIRDYNICFNKISL</sequence>
<dbReference type="EMBL" id="QOCS01000021">
    <property type="protein sequence ID" value="RHW45291.1"/>
    <property type="molecule type" value="Genomic_DNA"/>
</dbReference>
<gene>
    <name evidence="1" type="ORF">DS832_07920</name>
</gene>
<accession>A0A3R6ZUL5</accession>
<evidence type="ECO:0000313" key="2">
    <source>
        <dbReference type="Proteomes" id="UP000284822"/>
    </source>
</evidence>
<dbReference type="RefSeq" id="WP_118911106.1">
    <property type="nucleotide sequence ID" value="NZ_QOCS01000021.1"/>
</dbReference>
<reference evidence="1 2" key="1">
    <citation type="submission" date="2018-07" db="EMBL/GenBank/DDBJ databases">
        <title>Genome sequences of six Lactobacillus spp. isolated from bumble bee guts.</title>
        <authorList>
            <person name="Motta E.V.S."/>
            <person name="Moran N.A."/>
        </authorList>
    </citation>
    <scope>NUCLEOTIDE SEQUENCE [LARGE SCALE GENOMIC DNA]</scope>
    <source>
        <strain evidence="1 2">LV-8.1</strain>
    </source>
</reference>
<dbReference type="Proteomes" id="UP000284822">
    <property type="component" value="Unassembled WGS sequence"/>
</dbReference>
<organism evidence="1 2">
    <name type="scientific">Bombilactobacillus bombi</name>
    <dbReference type="NCBI Taxonomy" id="1303590"/>
    <lineage>
        <taxon>Bacteria</taxon>
        <taxon>Bacillati</taxon>
        <taxon>Bacillota</taxon>
        <taxon>Bacilli</taxon>
        <taxon>Lactobacillales</taxon>
        <taxon>Lactobacillaceae</taxon>
        <taxon>Bombilactobacillus</taxon>
    </lineage>
</organism>
<comment type="caution">
    <text evidence="1">The sequence shown here is derived from an EMBL/GenBank/DDBJ whole genome shotgun (WGS) entry which is preliminary data.</text>
</comment>